<accession>A0A1I7YP06</accession>
<dbReference type="WBParaSite" id="L893_g18242.t1">
    <property type="protein sequence ID" value="L893_g18242.t1"/>
    <property type="gene ID" value="L893_g18242"/>
</dbReference>
<dbReference type="AlphaFoldDB" id="A0A1I7YP06"/>
<name>A0A1I7YP06_9BILA</name>
<keyword evidence="1" id="KW-1185">Reference proteome</keyword>
<dbReference type="Proteomes" id="UP000095287">
    <property type="component" value="Unplaced"/>
</dbReference>
<evidence type="ECO:0000313" key="1">
    <source>
        <dbReference type="Proteomes" id="UP000095287"/>
    </source>
</evidence>
<protein>
    <submittedName>
        <fullName evidence="2">Uncharacterized protein</fullName>
    </submittedName>
</protein>
<proteinExistence type="predicted"/>
<organism evidence="1 2">
    <name type="scientific">Steinernema glaseri</name>
    <dbReference type="NCBI Taxonomy" id="37863"/>
    <lineage>
        <taxon>Eukaryota</taxon>
        <taxon>Metazoa</taxon>
        <taxon>Ecdysozoa</taxon>
        <taxon>Nematoda</taxon>
        <taxon>Chromadorea</taxon>
        <taxon>Rhabditida</taxon>
        <taxon>Tylenchina</taxon>
        <taxon>Panagrolaimomorpha</taxon>
        <taxon>Strongyloidoidea</taxon>
        <taxon>Steinernematidae</taxon>
        <taxon>Steinernema</taxon>
    </lineage>
</organism>
<reference evidence="2" key="1">
    <citation type="submission" date="2016-11" db="UniProtKB">
        <authorList>
            <consortium name="WormBaseParasite"/>
        </authorList>
    </citation>
    <scope>IDENTIFICATION</scope>
</reference>
<evidence type="ECO:0000313" key="2">
    <source>
        <dbReference type="WBParaSite" id="L893_g18242.t1"/>
    </source>
</evidence>
<sequence length="132" mass="15212">MPVRNSRGNQQKLIFSGDCLLVSRLRRIHAQDGSEHSKKSPTSRVVDLEREFRFRFFGLVTTSLEQHTTSYCLTERPVMRSAIYRQTVTERPAMLTSKCPPLLKSATSSLDWPNDCPRLTVQHEEVIYPFSL</sequence>